<evidence type="ECO:0000256" key="8">
    <source>
        <dbReference type="ARBA" id="ARBA00022989"/>
    </source>
</evidence>
<dbReference type="SMART" id="SM00304">
    <property type="entry name" value="HAMP"/>
    <property type="match status" value="1"/>
</dbReference>
<dbReference type="SUPFAM" id="SSF158472">
    <property type="entry name" value="HAMP domain-like"/>
    <property type="match status" value="1"/>
</dbReference>
<dbReference type="SMART" id="SM00387">
    <property type="entry name" value="HATPase_c"/>
    <property type="match status" value="1"/>
</dbReference>
<evidence type="ECO:0000256" key="9">
    <source>
        <dbReference type="ARBA" id="ARBA00023012"/>
    </source>
</evidence>
<evidence type="ECO:0000256" key="2">
    <source>
        <dbReference type="ARBA" id="ARBA00004236"/>
    </source>
</evidence>
<dbReference type="Gene3D" id="3.30.565.10">
    <property type="entry name" value="Histidine kinase-like ATPase, C-terminal domain"/>
    <property type="match status" value="1"/>
</dbReference>
<gene>
    <name evidence="14" type="ORF">ACFQRF_20720</name>
</gene>
<reference evidence="15" key="1">
    <citation type="journal article" date="2019" name="Int. J. Syst. Evol. Microbiol.">
        <title>The Global Catalogue of Microorganisms (GCM) 10K type strain sequencing project: providing services to taxonomists for standard genome sequencing and annotation.</title>
        <authorList>
            <consortium name="The Broad Institute Genomics Platform"/>
            <consortium name="The Broad Institute Genome Sequencing Center for Infectious Disease"/>
            <person name="Wu L."/>
            <person name="Ma J."/>
        </authorList>
    </citation>
    <scope>NUCLEOTIDE SEQUENCE [LARGE SCALE GENOMIC DNA]</scope>
    <source>
        <strain evidence="15">CGMCC 4.7382</strain>
    </source>
</reference>
<dbReference type="RefSeq" id="WP_379872795.1">
    <property type="nucleotide sequence ID" value="NZ_JBHTBH010000010.1"/>
</dbReference>
<evidence type="ECO:0000256" key="6">
    <source>
        <dbReference type="ARBA" id="ARBA00022692"/>
    </source>
</evidence>
<keyword evidence="10" id="KW-0472">Membrane</keyword>
<dbReference type="InterPro" id="IPR003660">
    <property type="entry name" value="HAMP_dom"/>
</dbReference>
<evidence type="ECO:0000256" key="5">
    <source>
        <dbReference type="ARBA" id="ARBA00022679"/>
    </source>
</evidence>
<evidence type="ECO:0000259" key="12">
    <source>
        <dbReference type="PROSITE" id="PS50109"/>
    </source>
</evidence>
<dbReference type="Proteomes" id="UP001596540">
    <property type="component" value="Unassembled WGS sequence"/>
</dbReference>
<keyword evidence="9" id="KW-0902">Two-component regulatory system</keyword>
<evidence type="ECO:0000256" key="1">
    <source>
        <dbReference type="ARBA" id="ARBA00000085"/>
    </source>
</evidence>
<dbReference type="Gene3D" id="1.10.287.130">
    <property type="match status" value="1"/>
</dbReference>
<dbReference type="PANTHER" id="PTHR45436:SF5">
    <property type="entry name" value="SENSOR HISTIDINE KINASE TRCS"/>
    <property type="match status" value="1"/>
</dbReference>
<keyword evidence="7 14" id="KW-0418">Kinase</keyword>
<dbReference type="InterPro" id="IPR003661">
    <property type="entry name" value="HisK_dim/P_dom"/>
</dbReference>
<dbReference type="InterPro" id="IPR050428">
    <property type="entry name" value="TCS_sensor_his_kinase"/>
</dbReference>
<evidence type="ECO:0000313" key="15">
    <source>
        <dbReference type="Proteomes" id="UP001596540"/>
    </source>
</evidence>
<dbReference type="InterPro" id="IPR036097">
    <property type="entry name" value="HisK_dim/P_sf"/>
</dbReference>
<evidence type="ECO:0000256" key="7">
    <source>
        <dbReference type="ARBA" id="ARBA00022777"/>
    </source>
</evidence>
<dbReference type="Pfam" id="PF00512">
    <property type="entry name" value="HisKA"/>
    <property type="match status" value="1"/>
</dbReference>
<dbReference type="InterPro" id="IPR036890">
    <property type="entry name" value="HATPase_C_sf"/>
</dbReference>
<dbReference type="SMART" id="SM00388">
    <property type="entry name" value="HisKA"/>
    <property type="match status" value="1"/>
</dbReference>
<evidence type="ECO:0000313" key="14">
    <source>
        <dbReference type="EMBL" id="MFC7330159.1"/>
    </source>
</evidence>
<dbReference type="PRINTS" id="PR00344">
    <property type="entry name" value="BCTRLSENSOR"/>
</dbReference>
<dbReference type="CDD" id="cd00075">
    <property type="entry name" value="HATPase"/>
    <property type="match status" value="1"/>
</dbReference>
<keyword evidence="8" id="KW-1133">Transmembrane helix</keyword>
<keyword evidence="6" id="KW-0812">Transmembrane</keyword>
<dbReference type="GO" id="GO:0016301">
    <property type="term" value="F:kinase activity"/>
    <property type="evidence" value="ECO:0007669"/>
    <property type="project" value="UniProtKB-KW"/>
</dbReference>
<comment type="caution">
    <text evidence="14">The sequence shown here is derived from an EMBL/GenBank/DDBJ whole genome shotgun (WGS) entry which is preliminary data.</text>
</comment>
<evidence type="ECO:0000259" key="13">
    <source>
        <dbReference type="PROSITE" id="PS50885"/>
    </source>
</evidence>
<proteinExistence type="predicted"/>
<dbReference type="CDD" id="cd00082">
    <property type="entry name" value="HisKA"/>
    <property type="match status" value="1"/>
</dbReference>
<feature type="domain" description="Histidine kinase" evidence="12">
    <location>
        <begin position="255"/>
        <end position="488"/>
    </location>
</feature>
<dbReference type="SUPFAM" id="SSF47384">
    <property type="entry name" value="Homodimeric domain of signal transducing histidine kinase"/>
    <property type="match status" value="1"/>
</dbReference>
<evidence type="ECO:0000256" key="4">
    <source>
        <dbReference type="ARBA" id="ARBA00022553"/>
    </source>
</evidence>
<dbReference type="Gene3D" id="6.10.340.10">
    <property type="match status" value="1"/>
</dbReference>
<dbReference type="InterPro" id="IPR003594">
    <property type="entry name" value="HATPase_dom"/>
</dbReference>
<comment type="catalytic activity">
    <reaction evidence="1">
        <text>ATP + protein L-histidine = ADP + protein N-phospho-L-histidine.</text>
        <dbReference type="EC" id="2.7.13.3"/>
    </reaction>
</comment>
<keyword evidence="15" id="KW-1185">Reference proteome</keyword>
<dbReference type="PANTHER" id="PTHR45436">
    <property type="entry name" value="SENSOR HISTIDINE KINASE YKOH"/>
    <property type="match status" value="1"/>
</dbReference>
<dbReference type="InterPro" id="IPR005467">
    <property type="entry name" value="His_kinase_dom"/>
</dbReference>
<name>A0ABW2KL97_9ACTN</name>
<keyword evidence="4" id="KW-0597">Phosphoprotein</keyword>
<dbReference type="EMBL" id="JBHTBH010000010">
    <property type="protein sequence ID" value="MFC7330159.1"/>
    <property type="molecule type" value="Genomic_DNA"/>
</dbReference>
<evidence type="ECO:0000256" key="10">
    <source>
        <dbReference type="ARBA" id="ARBA00023136"/>
    </source>
</evidence>
<organism evidence="14 15">
    <name type="scientific">Marinactinospora rubrisoli</name>
    <dbReference type="NCBI Taxonomy" id="2715399"/>
    <lineage>
        <taxon>Bacteria</taxon>
        <taxon>Bacillati</taxon>
        <taxon>Actinomycetota</taxon>
        <taxon>Actinomycetes</taxon>
        <taxon>Streptosporangiales</taxon>
        <taxon>Nocardiopsidaceae</taxon>
        <taxon>Marinactinospora</taxon>
    </lineage>
</organism>
<dbReference type="Pfam" id="PF00672">
    <property type="entry name" value="HAMP"/>
    <property type="match status" value="1"/>
</dbReference>
<comment type="subcellular location">
    <subcellularLocation>
        <location evidence="2">Cell membrane</location>
    </subcellularLocation>
</comment>
<dbReference type="Pfam" id="PF02518">
    <property type="entry name" value="HATPase_c"/>
    <property type="match status" value="1"/>
</dbReference>
<evidence type="ECO:0000256" key="3">
    <source>
        <dbReference type="ARBA" id="ARBA00012438"/>
    </source>
</evidence>
<keyword evidence="5" id="KW-0808">Transferase</keyword>
<dbReference type="SUPFAM" id="SSF55874">
    <property type="entry name" value="ATPase domain of HSP90 chaperone/DNA topoisomerase II/histidine kinase"/>
    <property type="match status" value="1"/>
</dbReference>
<dbReference type="PROSITE" id="PS50885">
    <property type="entry name" value="HAMP"/>
    <property type="match status" value="1"/>
</dbReference>
<sequence>MSAAGRRWRSRSLARRLPLAVLCLTAVALLAFGGVATVLLHRSLMDEVDSRLHDLADAPHRGAPPPGGPGEHRPPPFPTDLRLLRVGADGRVLDVVGRTEPDDPLPDVAGLAIDDLLAREGEPFTVPGTGESRWRIIASDGGDGTVLVTAQSLAEVHGTLTQLVVIEVGVGLAVLAALGIAAVMTVRMQLRPLHEIEMTAQAIAAGDLERRIADQDPGTESGRLGAALNVMLGELLRALYERDRSAAATRRFVADASHELRTPLSSIRGFAELYRQGRAQGLVAENAHADRWFSRIESEAARMAGLVEDLLMLARFDEAPHVEYADVDLRRIAEHVTADARARFPGSAVTLRAPDRVRVLGDADRLRQVLDNLVGNALTHTPAGTPVEVTVHSAAAEQPVDAVGVGELPEGVSRVAVLTVRDEGPGIPEKELGRVFDRFYRVDESRTRGGTGLGLSVSASLVAAHHGRISADSRPGAGSTFRVVLPAE</sequence>
<protein>
    <recommendedName>
        <fullName evidence="3">histidine kinase</fullName>
        <ecNumber evidence="3">2.7.13.3</ecNumber>
    </recommendedName>
</protein>
<dbReference type="EC" id="2.7.13.3" evidence="3"/>
<feature type="region of interest" description="Disordered" evidence="11">
    <location>
        <begin position="56"/>
        <end position="80"/>
    </location>
</feature>
<dbReference type="InterPro" id="IPR004358">
    <property type="entry name" value="Sig_transdc_His_kin-like_C"/>
</dbReference>
<dbReference type="CDD" id="cd06225">
    <property type="entry name" value="HAMP"/>
    <property type="match status" value="1"/>
</dbReference>
<accession>A0ABW2KL97</accession>
<dbReference type="PROSITE" id="PS50109">
    <property type="entry name" value="HIS_KIN"/>
    <property type="match status" value="1"/>
</dbReference>
<feature type="domain" description="HAMP" evidence="13">
    <location>
        <begin position="187"/>
        <end position="240"/>
    </location>
</feature>
<evidence type="ECO:0000256" key="11">
    <source>
        <dbReference type="SAM" id="MobiDB-lite"/>
    </source>
</evidence>